<evidence type="ECO:0000313" key="2">
    <source>
        <dbReference type="EMBL" id="VUW83177.1"/>
    </source>
</evidence>
<sequence>MNAVKHILMTVCTGIVLWLMTLVGGLAWAMFSTPGSRQRTEALWGAVYFETSPSKNGVLMQFGLENMRSVLLLLACLAACAAISLIAKACIKGHAAVCKPKRITR</sequence>
<reference evidence="2 3" key="1">
    <citation type="submission" date="2019-07" db="EMBL/GenBank/DDBJ databases">
        <authorList>
            <person name="Chang H.-W."/>
            <person name="Raman A."/>
            <person name="Venkatesh S."/>
            <person name="Gehrig J."/>
        </authorList>
    </citation>
    <scope>NUCLEOTIDE SEQUENCE [LARGE SCALE GENOMIC DNA]</scope>
    <source>
        <strain evidence="2">B.longum_ssp_infantis_4</strain>
    </source>
</reference>
<name>A0A564RYA0_BIFLI</name>
<keyword evidence="1" id="KW-0472">Membrane</keyword>
<feature type="transmembrane region" description="Helical" evidence="1">
    <location>
        <begin position="70"/>
        <end position="91"/>
    </location>
</feature>
<dbReference type="AlphaFoldDB" id="A0A564RYA0"/>
<keyword evidence="1" id="KW-1133">Transmembrane helix</keyword>
<feature type="transmembrane region" description="Helical" evidence="1">
    <location>
        <begin position="7"/>
        <end position="31"/>
    </location>
</feature>
<dbReference type="EMBL" id="CABHML010000042">
    <property type="protein sequence ID" value="VUW83177.1"/>
    <property type="molecule type" value="Genomic_DNA"/>
</dbReference>
<dbReference type="Proteomes" id="UP000319252">
    <property type="component" value="Unassembled WGS sequence"/>
</dbReference>
<keyword evidence="1" id="KW-0812">Transmembrane</keyword>
<protein>
    <submittedName>
        <fullName evidence="2">Uncharacterized protein</fullName>
    </submittedName>
</protein>
<accession>A0A564RYA0</accession>
<gene>
    <name evidence="2" type="ORF">BLONGUMMC1_00893</name>
</gene>
<dbReference type="RefSeq" id="WP_154050180.1">
    <property type="nucleotide sequence ID" value="NZ_CABHML010000042.1"/>
</dbReference>
<proteinExistence type="predicted"/>
<organism evidence="2 3">
    <name type="scientific">Bifidobacterium longum subsp. infantis</name>
    <dbReference type="NCBI Taxonomy" id="1682"/>
    <lineage>
        <taxon>Bacteria</taxon>
        <taxon>Bacillati</taxon>
        <taxon>Actinomycetota</taxon>
        <taxon>Actinomycetes</taxon>
        <taxon>Bifidobacteriales</taxon>
        <taxon>Bifidobacteriaceae</taxon>
        <taxon>Bifidobacterium</taxon>
    </lineage>
</organism>
<evidence type="ECO:0000256" key="1">
    <source>
        <dbReference type="SAM" id="Phobius"/>
    </source>
</evidence>
<evidence type="ECO:0000313" key="3">
    <source>
        <dbReference type="Proteomes" id="UP000319252"/>
    </source>
</evidence>